<evidence type="ECO:0000256" key="1">
    <source>
        <dbReference type="SAM" id="SignalP"/>
    </source>
</evidence>
<keyword evidence="4" id="KW-1185">Reference proteome</keyword>
<proteinExistence type="predicted"/>
<sequence length="161" mass="16999">MRAAWLLVVFLALVGCGAEVSGTPAKDDSPSVGPVDLAVPIELHPVVEDGGTGTKVLADPTGERLTLADPIMTIERLDRAEIANDQNTGGWTLNLDLNDADAKAFGDWTTDHTGERLAMVVDDEVVVAPTIQSAITGGEIQISGDYSRDDIEALMDKVTGR</sequence>
<gene>
    <name evidence="3" type="ORF">CLV71_11795</name>
</gene>
<dbReference type="PROSITE" id="PS51257">
    <property type="entry name" value="PROKAR_LIPOPROTEIN"/>
    <property type="match status" value="1"/>
</dbReference>
<dbReference type="EMBL" id="SOCP01000017">
    <property type="protein sequence ID" value="TDV42623.1"/>
    <property type="molecule type" value="Genomic_DNA"/>
</dbReference>
<keyword evidence="1" id="KW-0732">Signal</keyword>
<dbReference type="Proteomes" id="UP000294927">
    <property type="component" value="Unassembled WGS sequence"/>
</dbReference>
<accession>A0A4R7V052</accession>
<protein>
    <recommendedName>
        <fullName evidence="2">SecDF P1 head subdomain domain-containing protein</fullName>
    </recommendedName>
</protein>
<dbReference type="OrthoDB" id="3543927at2"/>
<evidence type="ECO:0000313" key="4">
    <source>
        <dbReference type="Proteomes" id="UP000294927"/>
    </source>
</evidence>
<dbReference type="RefSeq" id="WP_133907227.1">
    <property type="nucleotide sequence ID" value="NZ_SOCP01000017.1"/>
</dbReference>
<feature type="signal peptide" evidence="1">
    <location>
        <begin position="1"/>
        <end position="20"/>
    </location>
</feature>
<reference evidence="3 4" key="1">
    <citation type="submission" date="2019-03" db="EMBL/GenBank/DDBJ databases">
        <title>Genomic Encyclopedia of Archaeal and Bacterial Type Strains, Phase II (KMG-II): from individual species to whole genera.</title>
        <authorList>
            <person name="Goeker M."/>
        </authorList>
    </citation>
    <scope>NUCLEOTIDE SEQUENCE [LARGE SCALE GENOMIC DNA]</scope>
    <source>
        <strain evidence="3 4">DSM 45499</strain>
    </source>
</reference>
<dbReference type="Pfam" id="PF22599">
    <property type="entry name" value="SecDF_P1_head"/>
    <property type="match status" value="1"/>
</dbReference>
<feature type="chain" id="PRO_5038786919" description="SecDF P1 head subdomain domain-containing protein" evidence="1">
    <location>
        <begin position="21"/>
        <end position="161"/>
    </location>
</feature>
<feature type="domain" description="SecDF P1 head subdomain" evidence="2">
    <location>
        <begin position="62"/>
        <end position="152"/>
    </location>
</feature>
<dbReference type="InterPro" id="IPR054384">
    <property type="entry name" value="SecDF_P1_head"/>
</dbReference>
<evidence type="ECO:0000259" key="2">
    <source>
        <dbReference type="Pfam" id="PF22599"/>
    </source>
</evidence>
<comment type="caution">
    <text evidence="3">The sequence shown here is derived from an EMBL/GenBank/DDBJ whole genome shotgun (WGS) entry which is preliminary data.</text>
</comment>
<organism evidence="3 4">
    <name type="scientific">Actinophytocola oryzae</name>
    <dbReference type="NCBI Taxonomy" id="502181"/>
    <lineage>
        <taxon>Bacteria</taxon>
        <taxon>Bacillati</taxon>
        <taxon>Actinomycetota</taxon>
        <taxon>Actinomycetes</taxon>
        <taxon>Pseudonocardiales</taxon>
        <taxon>Pseudonocardiaceae</taxon>
    </lineage>
</organism>
<dbReference type="Gene3D" id="3.30.1360.200">
    <property type="match status" value="1"/>
</dbReference>
<dbReference type="AlphaFoldDB" id="A0A4R7V052"/>
<evidence type="ECO:0000313" key="3">
    <source>
        <dbReference type="EMBL" id="TDV42623.1"/>
    </source>
</evidence>
<name>A0A4R7V052_9PSEU</name>